<dbReference type="EMBL" id="CP020442">
    <property type="protein sequence ID" value="ARC36143.1"/>
    <property type="molecule type" value="Genomic_DNA"/>
</dbReference>
<dbReference type="STRING" id="147645.A6J80_06900"/>
<keyword evidence="2" id="KW-0479">Metal-binding</keyword>
<keyword evidence="2" id="KW-0378">Hydrolase</keyword>
<comment type="function">
    <text evidence="2">Removes the formyl group from the N-terminal Met of newly synthesized proteins. Requires at least a dipeptide for an efficient rate of reaction. N-terminal L-methionine is a prerequisite for activity but the enzyme has broad specificity at other positions.</text>
</comment>
<dbReference type="Proteomes" id="UP000191257">
    <property type="component" value="Chromosome"/>
</dbReference>
<feature type="binding site" evidence="2">
    <location>
        <position position="166"/>
    </location>
    <ligand>
        <name>Fe cation</name>
        <dbReference type="ChEBI" id="CHEBI:24875"/>
    </ligand>
</feature>
<dbReference type="GO" id="GO:0046872">
    <property type="term" value="F:metal ion binding"/>
    <property type="evidence" value="ECO:0007669"/>
    <property type="project" value="UniProtKB-KW"/>
</dbReference>
<gene>
    <name evidence="2" type="primary">def</name>
    <name evidence="4" type="ORF">A6J80_06900</name>
</gene>
<dbReference type="PANTHER" id="PTHR10458:SF22">
    <property type="entry name" value="PEPTIDE DEFORMYLASE"/>
    <property type="match status" value="1"/>
</dbReference>
<comment type="similarity">
    <text evidence="1 2">Belongs to the polypeptide deformylase family.</text>
</comment>
<feature type="binding site" evidence="2">
    <location>
        <position position="162"/>
    </location>
    <ligand>
        <name>Fe cation</name>
        <dbReference type="ChEBI" id="CHEBI:24875"/>
    </ligand>
</feature>
<reference evidence="4" key="1">
    <citation type="submission" date="2017-12" db="EMBL/GenBank/DDBJ databases">
        <title>FDA dAtabase for Regulatory Grade micrObial Sequences (FDA-ARGOS): Supporting development and validation of Infectious Disease Dx tests.</title>
        <authorList>
            <person name="Campos J."/>
            <person name="Goldberg B."/>
            <person name="Tallon L."/>
            <person name="Sadzewicz L."/>
            <person name="Sengamalay N."/>
            <person name="Ott S."/>
            <person name="Godinez A."/>
            <person name="Nagaraj S."/>
            <person name="Vyas G."/>
            <person name="Aluvathingal J."/>
            <person name="Nadendla S."/>
            <person name="Geyer C."/>
            <person name="Nandy P."/>
            <person name="Hobson J."/>
            <person name="Sichtig H."/>
        </authorList>
    </citation>
    <scope>NUCLEOTIDE SEQUENCE</scope>
    <source>
        <strain evidence="4">FDAARGOS_252</strain>
    </source>
</reference>
<dbReference type="InterPro" id="IPR036821">
    <property type="entry name" value="Peptide_deformylase_sf"/>
</dbReference>
<evidence type="ECO:0000256" key="2">
    <source>
        <dbReference type="HAMAP-Rule" id="MF_00163"/>
    </source>
</evidence>
<evidence type="ECO:0000313" key="4">
    <source>
        <dbReference type="EMBL" id="ARC36143.1"/>
    </source>
</evidence>
<dbReference type="CDD" id="cd00487">
    <property type="entry name" value="Pep_deformylase"/>
    <property type="match status" value="1"/>
</dbReference>
<sequence>MPEPLTAADLAGAPRPPDPAALLRRGRVRPVVLHPDPILRQRCEPAGALDWDSLCQLAGDLLATLYHAGGRGLAAPQIGEPVRIFVMDAGWKADAPCPRVFLDPQITPLAGPDETAEETCLSIPGQPVAVTRPAAVSVAFFDLMGTLCTADLTGIEARIAQHEADHLDGRLIIDRAARREVQRNR</sequence>
<organism evidence="4 5">
    <name type="scientific">Paracoccus yeei</name>
    <dbReference type="NCBI Taxonomy" id="147645"/>
    <lineage>
        <taxon>Bacteria</taxon>
        <taxon>Pseudomonadati</taxon>
        <taxon>Pseudomonadota</taxon>
        <taxon>Alphaproteobacteria</taxon>
        <taxon>Rhodobacterales</taxon>
        <taxon>Paracoccaceae</taxon>
        <taxon>Paracoccus</taxon>
    </lineage>
</organism>
<evidence type="ECO:0000256" key="3">
    <source>
        <dbReference type="SAM" id="MobiDB-lite"/>
    </source>
</evidence>
<dbReference type="InterPro" id="IPR023635">
    <property type="entry name" value="Peptide_deformylase"/>
</dbReference>
<dbReference type="PIRSF" id="PIRSF004749">
    <property type="entry name" value="Pep_def"/>
    <property type="match status" value="1"/>
</dbReference>
<dbReference type="KEGG" id="pye:A6J80_06900"/>
<keyword evidence="2" id="KW-0408">Iron</keyword>
<dbReference type="GO" id="GO:0042586">
    <property type="term" value="F:peptide deformylase activity"/>
    <property type="evidence" value="ECO:0007669"/>
    <property type="project" value="UniProtKB-UniRule"/>
</dbReference>
<keyword evidence="5" id="KW-1185">Reference proteome</keyword>
<dbReference type="GO" id="GO:0006412">
    <property type="term" value="P:translation"/>
    <property type="evidence" value="ECO:0007669"/>
    <property type="project" value="UniProtKB-UniRule"/>
</dbReference>
<dbReference type="HAMAP" id="MF_00163">
    <property type="entry name" value="Pep_deformylase"/>
    <property type="match status" value="1"/>
</dbReference>
<keyword evidence="2" id="KW-0648">Protein biosynthesis</keyword>
<dbReference type="Pfam" id="PF01327">
    <property type="entry name" value="Pep_deformylase"/>
    <property type="match status" value="1"/>
</dbReference>
<comment type="catalytic activity">
    <reaction evidence="2">
        <text>N-terminal N-formyl-L-methionyl-[peptide] + H2O = N-terminal L-methionyl-[peptide] + formate</text>
        <dbReference type="Rhea" id="RHEA:24420"/>
        <dbReference type="Rhea" id="RHEA-COMP:10639"/>
        <dbReference type="Rhea" id="RHEA-COMP:10640"/>
        <dbReference type="ChEBI" id="CHEBI:15377"/>
        <dbReference type="ChEBI" id="CHEBI:15740"/>
        <dbReference type="ChEBI" id="CHEBI:49298"/>
        <dbReference type="ChEBI" id="CHEBI:64731"/>
        <dbReference type="EC" id="3.5.1.88"/>
    </reaction>
</comment>
<dbReference type="EC" id="3.5.1.88" evidence="2"/>
<accession>A0A1V0GQM9</accession>
<dbReference type="SUPFAM" id="SSF56420">
    <property type="entry name" value="Peptide deformylase"/>
    <property type="match status" value="1"/>
</dbReference>
<comment type="cofactor">
    <cofactor evidence="2">
        <name>Fe(2+)</name>
        <dbReference type="ChEBI" id="CHEBI:29033"/>
    </cofactor>
    <text evidence="2">Binds 1 Fe(2+) ion.</text>
</comment>
<feature type="binding site" evidence="2">
    <location>
        <position position="120"/>
    </location>
    <ligand>
        <name>Fe cation</name>
        <dbReference type="ChEBI" id="CHEBI:24875"/>
    </ligand>
</feature>
<proteinExistence type="inferred from homology"/>
<protein>
    <recommendedName>
        <fullName evidence="2">Peptide deformylase</fullName>
        <shortName evidence="2">PDF</shortName>
        <ecNumber evidence="2">3.5.1.88</ecNumber>
    </recommendedName>
    <alternativeName>
        <fullName evidence="2">Polypeptide deformylase</fullName>
    </alternativeName>
</protein>
<dbReference type="RefSeq" id="WP_080620944.1">
    <property type="nucleotide sequence ID" value="NZ_CAWMZI010000001.1"/>
</dbReference>
<dbReference type="PRINTS" id="PR01576">
    <property type="entry name" value="PDEFORMYLASE"/>
</dbReference>
<name>A0A1V0GQM9_9RHOB</name>
<feature type="active site" evidence="2">
    <location>
        <position position="163"/>
    </location>
</feature>
<feature type="region of interest" description="Disordered" evidence="3">
    <location>
        <begin position="1"/>
        <end position="21"/>
    </location>
</feature>
<dbReference type="eggNOG" id="COG0242">
    <property type="taxonomic scope" value="Bacteria"/>
</dbReference>
<evidence type="ECO:0000256" key="1">
    <source>
        <dbReference type="ARBA" id="ARBA00010759"/>
    </source>
</evidence>
<dbReference type="Gene3D" id="3.90.45.10">
    <property type="entry name" value="Peptide deformylase"/>
    <property type="match status" value="1"/>
</dbReference>
<dbReference type="PANTHER" id="PTHR10458">
    <property type="entry name" value="PEPTIDE DEFORMYLASE"/>
    <property type="match status" value="1"/>
</dbReference>
<dbReference type="AlphaFoldDB" id="A0A1V0GQM9"/>
<evidence type="ECO:0000313" key="5">
    <source>
        <dbReference type="Proteomes" id="UP000191257"/>
    </source>
</evidence>
<dbReference type="NCBIfam" id="NF001159">
    <property type="entry name" value="PRK00150.1-3"/>
    <property type="match status" value="1"/>
</dbReference>